<evidence type="ECO:0000256" key="14">
    <source>
        <dbReference type="SAM" id="MobiDB-lite"/>
    </source>
</evidence>
<dbReference type="GO" id="GO:0000139">
    <property type="term" value="C:Golgi membrane"/>
    <property type="evidence" value="ECO:0007669"/>
    <property type="project" value="UniProtKB-SubCell"/>
</dbReference>
<keyword evidence="8" id="KW-1133">Transmembrane helix</keyword>
<comment type="similarity">
    <text evidence="2">Belongs to the PC-esterase family. TBL subfamily.</text>
</comment>
<keyword evidence="4" id="KW-0812">Transmembrane</keyword>
<evidence type="ECO:0000256" key="3">
    <source>
        <dbReference type="ARBA" id="ARBA00022679"/>
    </source>
</evidence>
<sequence length="975" mass="108559">MGYPLVKIDSQFLPTALSVSDGRVHMNTPDTWVKLPSLHTYIHTYIYIHTHINNNKNPNLIHIPPSASRRRRLAAGSEGNAAEHGAEADSGSERRADSTSSPTSFLLVAESGPEAAVELRFASSRPGPRPRPSSSTIARQLVTRRRTAGKPRSMSLVNRPLPALYGICTASAKTRAWWLCRDGNLPSTSRISCTEPSNGGSVMELEVMDRNEQTYHENSSASEDEDDDEEEAVEWSKDELDAISALFDRPMRQKPPKPPNPVRQRPLPLPLPHKTRLPNAPAPKQHIRLAARAALSSRSSFSDQVCKNPEVLIGIAREIAALPPESDVSIVLDRWVRFLRKGSLSMTIRELGHMGLPERALQTLCWAQRQTVVPLFPDDRILASTIEVLARFDQLKMEDALEQCVPSASRAVLEAMVSGFIRAGKVGLARKLLEFATINKRTLSPSVHVKLMLEAVRTPEGYGLAAALLDELGERPELHVRQQDCTAVMKVCVKLRRYAAVESLFGWFRDTGGRPTVVMYTAVIHSRCRDGRHREALSLAWEMERHAGGLLDLPAYRVLVKLCVALRDHERGVRYLARMKDAGFVPTGDMYGGLIGGYAAEGRMGSLKPKRFPWGAAPSDATAGRWVPTREPLPPPLYTSSCPFHRNAWNCPRNSRPPVAALSWAPARCGGGAVPRIDAAEFLAVARGRRIGLVGDSLSENLVVALLCALRSADGGASKWKRRGAWRGGYFPRDDVIVAYHRAVLLAKYTWQPVENSKELHKDGIKGTYRVDVDIPADEWVNVTRFYDVLIFNTGHWWGLDKFPKETPLVFYRGGKPIEPPLGIYDGLKVVLKSMASYIEREVPSKTLKLWRSQSPRHFYGGEWDHNGSCVSDRLLQEHELDLWFDPRFGGVNKEARLVNSAIQEALIGTDIQLLNLTYMSEFRADAHPAIWLGKKDAVAVWGQDCMHWCLPGVPDTWVDILAARILHHFKQANG</sequence>
<evidence type="ECO:0000256" key="2">
    <source>
        <dbReference type="ARBA" id="ARBA00007727"/>
    </source>
</evidence>
<organism evidence="17">
    <name type="scientific">Oryza sativa subsp. japonica</name>
    <name type="common">Rice</name>
    <dbReference type="NCBI Taxonomy" id="39947"/>
    <lineage>
        <taxon>Eukaryota</taxon>
        <taxon>Viridiplantae</taxon>
        <taxon>Streptophyta</taxon>
        <taxon>Embryophyta</taxon>
        <taxon>Tracheophyta</taxon>
        <taxon>Spermatophyta</taxon>
        <taxon>Magnoliopsida</taxon>
        <taxon>Liliopsida</taxon>
        <taxon>Poales</taxon>
        <taxon>Poaceae</taxon>
        <taxon>BOP clade</taxon>
        <taxon>Oryzoideae</taxon>
        <taxon>Oryzeae</taxon>
        <taxon>Oryzinae</taxon>
        <taxon>Oryza</taxon>
        <taxon>Oryza sativa</taxon>
    </lineage>
</organism>
<evidence type="ECO:0000313" key="17">
    <source>
        <dbReference type="EMBL" id="EEE56182.1"/>
    </source>
</evidence>
<dbReference type="InterPro" id="IPR011990">
    <property type="entry name" value="TPR-like_helical_dom_sf"/>
</dbReference>
<dbReference type="InterPro" id="IPR026057">
    <property type="entry name" value="TBL_C"/>
</dbReference>
<evidence type="ECO:0000256" key="1">
    <source>
        <dbReference type="ARBA" id="ARBA00004323"/>
    </source>
</evidence>
<dbReference type="PANTHER" id="PTHR47930">
    <property type="entry name" value="YALI0C12947P"/>
    <property type="match status" value="1"/>
</dbReference>
<comment type="subcellular location">
    <subcellularLocation>
        <location evidence="1">Golgi apparatus membrane</location>
        <topology evidence="1">Single-pass type II membrane protein</topology>
    </subcellularLocation>
</comment>
<dbReference type="Pfam" id="PF01535">
    <property type="entry name" value="PPR"/>
    <property type="match status" value="1"/>
</dbReference>
<dbReference type="InterPro" id="IPR025846">
    <property type="entry name" value="TBL_N"/>
</dbReference>
<protein>
    <submittedName>
        <fullName evidence="17">Uncharacterized protein</fullName>
    </submittedName>
</protein>
<dbReference type="PROSITE" id="PS51375">
    <property type="entry name" value="PPR"/>
    <property type="match status" value="1"/>
</dbReference>
<keyword evidence="12" id="KW-0325">Glycoprotein</keyword>
<feature type="region of interest" description="Disordered" evidence="14">
    <location>
        <begin position="213"/>
        <end position="235"/>
    </location>
</feature>
<dbReference type="GO" id="GO:1990538">
    <property type="term" value="F:xylan O-acetyltransferase activity"/>
    <property type="evidence" value="ECO:0007669"/>
    <property type="project" value="UniProtKB-ARBA"/>
</dbReference>
<feature type="domain" description="Trichome birefringence-like N-terminal" evidence="16">
    <location>
        <begin position="620"/>
        <end position="669"/>
    </location>
</feature>
<feature type="region of interest" description="Disordered" evidence="14">
    <location>
        <begin position="121"/>
        <end position="154"/>
    </location>
</feature>
<evidence type="ECO:0000256" key="12">
    <source>
        <dbReference type="ARBA" id="ARBA00023180"/>
    </source>
</evidence>
<reference evidence="17" key="2">
    <citation type="submission" date="2008-12" db="EMBL/GenBank/DDBJ databases">
        <title>Improved gene annotation of the rice (Oryza sativa) genomes.</title>
        <authorList>
            <person name="Wang J."/>
            <person name="Li R."/>
            <person name="Fan W."/>
            <person name="Huang Q."/>
            <person name="Zhang J."/>
            <person name="Zhou Y."/>
            <person name="Hu Y."/>
            <person name="Zi S."/>
            <person name="Li J."/>
            <person name="Ni P."/>
            <person name="Zheng H."/>
            <person name="Zhang Y."/>
            <person name="Zhao M."/>
            <person name="Hao Q."/>
            <person name="McDermott J."/>
            <person name="Samudrala R."/>
            <person name="Kristiansen K."/>
            <person name="Wong G.K.-S."/>
        </authorList>
    </citation>
    <scope>NUCLEOTIDE SEQUENCE</scope>
</reference>
<dbReference type="AlphaFoldDB" id="B9F242"/>
<evidence type="ECO:0000256" key="9">
    <source>
        <dbReference type="ARBA" id="ARBA00023034"/>
    </source>
</evidence>
<evidence type="ECO:0000256" key="4">
    <source>
        <dbReference type="ARBA" id="ARBA00022692"/>
    </source>
</evidence>
<feature type="region of interest" description="Disordered" evidence="14">
    <location>
        <begin position="248"/>
        <end position="268"/>
    </location>
</feature>
<keyword evidence="9" id="KW-0333">Golgi apparatus</keyword>
<feature type="compositionally biased region" description="Basic and acidic residues" evidence="14">
    <location>
        <begin position="84"/>
        <end position="97"/>
    </location>
</feature>
<evidence type="ECO:0000259" key="16">
    <source>
        <dbReference type="Pfam" id="PF14416"/>
    </source>
</evidence>
<evidence type="ECO:0000256" key="5">
    <source>
        <dbReference type="ARBA" id="ARBA00022737"/>
    </source>
</evidence>
<dbReference type="PANTHER" id="PTHR47930:SF2">
    <property type="entry name" value="PENTATRICOPEPTIDE REPEAT PROTEIN (AFU_ORTHOLOGUE AFUA_8G04250)"/>
    <property type="match status" value="1"/>
</dbReference>
<feature type="repeat" description="PPR" evidence="13">
    <location>
        <begin position="552"/>
        <end position="586"/>
    </location>
</feature>
<feature type="compositionally biased region" description="Pro residues" evidence="14">
    <location>
        <begin position="256"/>
        <end position="268"/>
    </location>
</feature>
<proteinExistence type="inferred from homology"/>
<keyword evidence="11" id="KW-1015">Disulfide bond</keyword>
<dbReference type="InterPro" id="IPR002885">
    <property type="entry name" value="PPR_rpt"/>
</dbReference>
<dbReference type="Pfam" id="PF14416">
    <property type="entry name" value="PMR5N"/>
    <property type="match status" value="1"/>
</dbReference>
<evidence type="ECO:0000256" key="11">
    <source>
        <dbReference type="ARBA" id="ARBA00023157"/>
    </source>
</evidence>
<keyword evidence="6" id="KW-0809">Transit peptide</keyword>
<gene>
    <name evidence="17" type="ORF">OsJ_05133</name>
</gene>
<dbReference type="Proteomes" id="UP000007752">
    <property type="component" value="Chromosome 2"/>
</dbReference>
<evidence type="ECO:0000256" key="6">
    <source>
        <dbReference type="ARBA" id="ARBA00022946"/>
    </source>
</evidence>
<evidence type="ECO:0000256" key="7">
    <source>
        <dbReference type="ARBA" id="ARBA00022968"/>
    </source>
</evidence>
<feature type="region of interest" description="Disordered" evidence="14">
    <location>
        <begin position="59"/>
        <end position="105"/>
    </location>
</feature>
<evidence type="ECO:0000256" key="8">
    <source>
        <dbReference type="ARBA" id="ARBA00022989"/>
    </source>
</evidence>
<accession>B9F242</accession>
<keyword evidence="3" id="KW-0808">Transferase</keyword>
<feature type="compositionally biased region" description="Acidic residues" evidence="14">
    <location>
        <begin position="222"/>
        <end position="233"/>
    </location>
</feature>
<keyword evidence="5" id="KW-0677">Repeat</keyword>
<dbReference type="Gene3D" id="1.25.40.10">
    <property type="entry name" value="Tetratricopeptide repeat domain"/>
    <property type="match status" value="1"/>
</dbReference>
<keyword evidence="10" id="KW-0472">Membrane</keyword>
<dbReference type="EMBL" id="CM000139">
    <property type="protein sequence ID" value="EEE56182.1"/>
    <property type="molecule type" value="Genomic_DNA"/>
</dbReference>
<feature type="domain" description="Trichome birefringence-like C-terminal" evidence="15">
    <location>
        <begin position="674"/>
        <end position="964"/>
    </location>
</feature>
<evidence type="ECO:0000256" key="10">
    <source>
        <dbReference type="ARBA" id="ARBA00023136"/>
    </source>
</evidence>
<reference evidence="17" key="1">
    <citation type="journal article" date="2005" name="PLoS Biol.">
        <title>The genomes of Oryza sativa: a history of duplications.</title>
        <authorList>
            <person name="Yu J."/>
            <person name="Wang J."/>
            <person name="Lin W."/>
            <person name="Li S."/>
            <person name="Li H."/>
            <person name="Zhou J."/>
            <person name="Ni P."/>
            <person name="Dong W."/>
            <person name="Hu S."/>
            <person name="Zeng C."/>
            <person name="Zhang J."/>
            <person name="Zhang Y."/>
            <person name="Li R."/>
            <person name="Xu Z."/>
            <person name="Li S."/>
            <person name="Li X."/>
            <person name="Zheng H."/>
            <person name="Cong L."/>
            <person name="Lin L."/>
            <person name="Yin J."/>
            <person name="Geng J."/>
            <person name="Li G."/>
            <person name="Shi J."/>
            <person name="Liu J."/>
            <person name="Lv H."/>
            <person name="Li J."/>
            <person name="Wang J."/>
            <person name="Deng Y."/>
            <person name="Ran L."/>
            <person name="Shi X."/>
            <person name="Wang X."/>
            <person name="Wu Q."/>
            <person name="Li C."/>
            <person name="Ren X."/>
            <person name="Wang J."/>
            <person name="Wang X."/>
            <person name="Li D."/>
            <person name="Liu D."/>
            <person name="Zhang X."/>
            <person name="Ji Z."/>
            <person name="Zhao W."/>
            <person name="Sun Y."/>
            <person name="Zhang Z."/>
            <person name="Bao J."/>
            <person name="Han Y."/>
            <person name="Dong L."/>
            <person name="Ji J."/>
            <person name="Chen P."/>
            <person name="Wu S."/>
            <person name="Liu J."/>
            <person name="Xiao Y."/>
            <person name="Bu D."/>
            <person name="Tan J."/>
            <person name="Yang L."/>
            <person name="Ye C."/>
            <person name="Zhang J."/>
            <person name="Xu J."/>
            <person name="Zhou Y."/>
            <person name="Yu Y."/>
            <person name="Zhang B."/>
            <person name="Zhuang S."/>
            <person name="Wei H."/>
            <person name="Liu B."/>
            <person name="Lei M."/>
            <person name="Yu H."/>
            <person name="Li Y."/>
            <person name="Xu H."/>
            <person name="Wei S."/>
            <person name="He X."/>
            <person name="Fang L."/>
            <person name="Zhang Z."/>
            <person name="Zhang Y."/>
            <person name="Huang X."/>
            <person name="Su Z."/>
            <person name="Tong W."/>
            <person name="Li J."/>
            <person name="Tong Z."/>
            <person name="Li S."/>
            <person name="Ye J."/>
            <person name="Wang L."/>
            <person name="Fang L."/>
            <person name="Lei T."/>
            <person name="Chen C."/>
            <person name="Chen H."/>
            <person name="Xu Z."/>
            <person name="Li H."/>
            <person name="Huang H."/>
            <person name="Zhang F."/>
            <person name="Xu H."/>
            <person name="Li N."/>
            <person name="Zhao C."/>
            <person name="Li S."/>
            <person name="Dong L."/>
            <person name="Huang Y."/>
            <person name="Li L."/>
            <person name="Xi Y."/>
            <person name="Qi Q."/>
            <person name="Li W."/>
            <person name="Zhang B."/>
            <person name="Hu W."/>
            <person name="Zhang Y."/>
            <person name="Tian X."/>
            <person name="Jiao Y."/>
            <person name="Liang X."/>
            <person name="Jin J."/>
            <person name="Gao L."/>
            <person name="Zheng W."/>
            <person name="Hao B."/>
            <person name="Liu S."/>
            <person name="Wang W."/>
            <person name="Yuan L."/>
            <person name="Cao M."/>
            <person name="McDermott J."/>
            <person name="Samudrala R."/>
            <person name="Wang J."/>
            <person name="Wong G.K."/>
            <person name="Yang H."/>
        </authorList>
    </citation>
    <scope>NUCLEOTIDE SEQUENCE [LARGE SCALE GENOMIC DNA]</scope>
</reference>
<keyword evidence="7" id="KW-0735">Signal-anchor</keyword>
<evidence type="ECO:0000259" key="15">
    <source>
        <dbReference type="Pfam" id="PF13839"/>
    </source>
</evidence>
<evidence type="ECO:0000256" key="13">
    <source>
        <dbReference type="PROSITE-ProRule" id="PRU00708"/>
    </source>
</evidence>
<dbReference type="Pfam" id="PF13839">
    <property type="entry name" value="PC-Esterase"/>
    <property type="match status" value="1"/>
</dbReference>
<name>B9F242_ORYSJ</name>